<sequence>MRELPVPLMGDRTSAGGRAGYYRAMTVNPIQVQKFLSGVDYPATKDDIVDTAQAQGADDDLLEVLRNLPMDQFDSPNDVSEAIGKLNDQ</sequence>
<evidence type="ECO:0000313" key="1">
    <source>
        <dbReference type="EMBL" id="GGP65561.1"/>
    </source>
</evidence>
<dbReference type="EMBL" id="BMRG01000008">
    <property type="protein sequence ID" value="GGP65561.1"/>
    <property type="molecule type" value="Genomic_DNA"/>
</dbReference>
<dbReference type="Pfam" id="PF11387">
    <property type="entry name" value="DUF2795"/>
    <property type="match status" value="1"/>
</dbReference>
<comment type="caution">
    <text evidence="1">The sequence shown here is derived from an EMBL/GenBank/DDBJ whole genome shotgun (WGS) entry which is preliminary data.</text>
</comment>
<name>A0A918EEI0_9PSEU</name>
<evidence type="ECO:0000313" key="2">
    <source>
        <dbReference type="Proteomes" id="UP000639606"/>
    </source>
</evidence>
<proteinExistence type="predicted"/>
<protein>
    <recommendedName>
        <fullName evidence="3">DUF2795 domain-containing protein</fullName>
    </recommendedName>
</protein>
<reference evidence="1" key="1">
    <citation type="journal article" date="2014" name="Int. J. Syst. Evol. Microbiol.">
        <title>Complete genome sequence of Corynebacterium casei LMG S-19264T (=DSM 44701T), isolated from a smear-ripened cheese.</title>
        <authorList>
            <consortium name="US DOE Joint Genome Institute (JGI-PGF)"/>
            <person name="Walter F."/>
            <person name="Albersmeier A."/>
            <person name="Kalinowski J."/>
            <person name="Ruckert C."/>
        </authorList>
    </citation>
    <scope>NUCLEOTIDE SEQUENCE</scope>
    <source>
        <strain evidence="1">JCM 3313</strain>
    </source>
</reference>
<reference evidence="1" key="2">
    <citation type="submission" date="2020-09" db="EMBL/GenBank/DDBJ databases">
        <authorList>
            <person name="Sun Q."/>
            <person name="Ohkuma M."/>
        </authorList>
    </citation>
    <scope>NUCLEOTIDE SEQUENCE</scope>
    <source>
        <strain evidence="1">JCM 3313</strain>
    </source>
</reference>
<gene>
    <name evidence="1" type="ORF">GCM10010185_42970</name>
</gene>
<accession>A0A918EEI0</accession>
<dbReference type="InterPro" id="IPR021527">
    <property type="entry name" value="DUF2795"/>
</dbReference>
<organism evidence="1 2">
    <name type="scientific">Saccharothrix coeruleofusca</name>
    <dbReference type="NCBI Taxonomy" id="33919"/>
    <lineage>
        <taxon>Bacteria</taxon>
        <taxon>Bacillati</taxon>
        <taxon>Actinomycetota</taxon>
        <taxon>Actinomycetes</taxon>
        <taxon>Pseudonocardiales</taxon>
        <taxon>Pseudonocardiaceae</taxon>
        <taxon>Saccharothrix</taxon>
    </lineage>
</organism>
<dbReference type="Proteomes" id="UP000639606">
    <property type="component" value="Unassembled WGS sequence"/>
</dbReference>
<keyword evidence="2" id="KW-1185">Reference proteome</keyword>
<evidence type="ECO:0008006" key="3">
    <source>
        <dbReference type="Google" id="ProtNLM"/>
    </source>
</evidence>
<dbReference type="AlphaFoldDB" id="A0A918EEI0"/>